<evidence type="ECO:0000259" key="4">
    <source>
        <dbReference type="Pfam" id="PF08545"/>
    </source>
</evidence>
<dbReference type="AlphaFoldDB" id="A0A4R1S726"/>
<name>A0A4R1S726_HYDET</name>
<reference evidence="5 6" key="1">
    <citation type="submission" date="2019-03" db="EMBL/GenBank/DDBJ databases">
        <title>Genomic Encyclopedia of Type Strains, Phase IV (KMG-IV): sequencing the most valuable type-strain genomes for metagenomic binning, comparative biology and taxonomic classification.</title>
        <authorList>
            <person name="Goeker M."/>
        </authorList>
    </citation>
    <scope>NUCLEOTIDE SEQUENCE [LARGE SCALE GENOMIC DNA]</scope>
    <source>
        <strain evidence="5 6">LX-B</strain>
    </source>
</reference>
<dbReference type="Pfam" id="PF08545">
    <property type="entry name" value="ACP_syn_III"/>
    <property type="match status" value="1"/>
</dbReference>
<evidence type="ECO:0000256" key="1">
    <source>
        <dbReference type="ARBA" id="ARBA00022679"/>
    </source>
</evidence>
<dbReference type="Pfam" id="PF08541">
    <property type="entry name" value="ACP_syn_III_C"/>
    <property type="match status" value="1"/>
</dbReference>
<protein>
    <submittedName>
        <fullName evidence="5">3-oxoacyl-[acyl-carrier-protein] synthase-3</fullName>
    </submittedName>
</protein>
<dbReference type="Proteomes" id="UP000295008">
    <property type="component" value="Unassembled WGS sequence"/>
</dbReference>
<keyword evidence="6" id="KW-1185">Reference proteome</keyword>
<keyword evidence="1" id="KW-0808">Transferase</keyword>
<dbReference type="SUPFAM" id="SSF53901">
    <property type="entry name" value="Thiolase-like"/>
    <property type="match status" value="2"/>
</dbReference>
<keyword evidence="2" id="KW-0012">Acyltransferase</keyword>
<evidence type="ECO:0000313" key="6">
    <source>
        <dbReference type="Proteomes" id="UP000295008"/>
    </source>
</evidence>
<dbReference type="PANTHER" id="PTHR34069:SF3">
    <property type="entry name" value="ACYL-COA:ACYL-COA ALKYLTRANSFERASE"/>
    <property type="match status" value="1"/>
</dbReference>
<gene>
    <name evidence="5" type="ORF">EDC14_1004210</name>
</gene>
<dbReference type="GO" id="GO:0006633">
    <property type="term" value="P:fatty acid biosynthetic process"/>
    <property type="evidence" value="ECO:0007669"/>
    <property type="project" value="InterPro"/>
</dbReference>
<dbReference type="EMBL" id="SLUN01000004">
    <property type="protein sequence ID" value="TCL74272.1"/>
    <property type="molecule type" value="Genomic_DNA"/>
</dbReference>
<feature type="domain" description="Beta-ketoacyl-[acyl-carrier-protein] synthase III C-terminal" evidence="3">
    <location>
        <begin position="244"/>
        <end position="330"/>
    </location>
</feature>
<dbReference type="InterPro" id="IPR016039">
    <property type="entry name" value="Thiolase-like"/>
</dbReference>
<evidence type="ECO:0000256" key="2">
    <source>
        <dbReference type="ARBA" id="ARBA00023315"/>
    </source>
</evidence>
<dbReference type="GO" id="GO:0004315">
    <property type="term" value="F:3-oxoacyl-[acyl-carrier-protein] synthase activity"/>
    <property type="evidence" value="ECO:0007669"/>
    <property type="project" value="InterPro"/>
</dbReference>
<dbReference type="CDD" id="cd00830">
    <property type="entry name" value="KAS_III"/>
    <property type="match status" value="1"/>
</dbReference>
<dbReference type="GO" id="GO:0044550">
    <property type="term" value="P:secondary metabolite biosynthetic process"/>
    <property type="evidence" value="ECO:0007669"/>
    <property type="project" value="TreeGrafter"/>
</dbReference>
<dbReference type="Gene3D" id="3.40.47.10">
    <property type="match status" value="1"/>
</dbReference>
<evidence type="ECO:0000259" key="3">
    <source>
        <dbReference type="Pfam" id="PF08541"/>
    </source>
</evidence>
<evidence type="ECO:0000313" key="5">
    <source>
        <dbReference type="EMBL" id="TCL74272.1"/>
    </source>
</evidence>
<proteinExistence type="predicted"/>
<accession>A0A4R1S726</accession>
<dbReference type="PANTHER" id="PTHR34069">
    <property type="entry name" value="3-OXOACYL-[ACYL-CARRIER-PROTEIN] SYNTHASE 3"/>
    <property type="match status" value="1"/>
</dbReference>
<dbReference type="InterPro" id="IPR013751">
    <property type="entry name" value="ACP_syn_III_N"/>
</dbReference>
<organism evidence="5 6">
    <name type="scientific">Hydrogenispora ethanolica</name>
    <dbReference type="NCBI Taxonomy" id="1082276"/>
    <lineage>
        <taxon>Bacteria</taxon>
        <taxon>Bacillati</taxon>
        <taxon>Bacillota</taxon>
        <taxon>Hydrogenispora</taxon>
    </lineage>
</organism>
<sequence>MGLSIAGIGYYLPDHQITNDQLLQMLRTRGGPDVDIEKLAKKLTLNQAELRHFKAPGESGADMAAQAAQNCLAKTNFDPRDLDFILYVGMLRDYVEPAMAIILQDRLGANRAHAFDLSNACNSFLNGMEIADLYIKSGKYRNALIVAAEDGSERIPWHLFDSGENLSGFSALTISDGAAAMLLRDDPEHRGFTEFDFETYGQYNDLCRVKIGKERDDLKILVKSKRLAMTALEILPQFVPAFLEKARNILGDIDIWFFHQVTGDPRKFWGDLDENLVQKAYNTFSRVGNTGSASIPLGMALAEENGRLKRGDRVAAVVGASGFSCGGTAFIY</sequence>
<comment type="caution">
    <text evidence="5">The sequence shown here is derived from an EMBL/GenBank/DDBJ whole genome shotgun (WGS) entry which is preliminary data.</text>
</comment>
<feature type="domain" description="Beta-ketoacyl-[acyl-carrier-protein] synthase III N-terminal" evidence="4">
    <location>
        <begin position="115"/>
        <end position="201"/>
    </location>
</feature>
<dbReference type="InterPro" id="IPR013747">
    <property type="entry name" value="ACP_syn_III_C"/>
</dbReference>
<dbReference type="RefSeq" id="WP_165907810.1">
    <property type="nucleotide sequence ID" value="NZ_SLUN01000004.1"/>
</dbReference>